<sequence length="123" mass="13758">MAEIKKDYTNKGKITCNKNILLSIINLATKEISGVAALTNKFKNPIAKLFSKKGFDGVKVNFDQNGNLFVDVYIKVYNGFSIPDIAYRVQENVKNNIASMVDMKASKVNVHIVDVKFKEEVVV</sequence>
<dbReference type="AlphaFoldDB" id="A0A9D1SYX2"/>
<protein>
    <submittedName>
        <fullName evidence="2">Asp23/Gls24 family envelope stress response protein</fullName>
    </submittedName>
</protein>
<evidence type="ECO:0000313" key="3">
    <source>
        <dbReference type="Proteomes" id="UP000886861"/>
    </source>
</evidence>
<comment type="caution">
    <text evidence="2">The sequence shown here is derived from an EMBL/GenBank/DDBJ whole genome shotgun (WGS) entry which is preliminary data.</text>
</comment>
<accession>A0A9D1SYX2</accession>
<gene>
    <name evidence="2" type="ORF">IAA62_03970</name>
</gene>
<reference evidence="2" key="2">
    <citation type="journal article" date="2021" name="PeerJ">
        <title>Extensive microbial diversity within the chicken gut microbiome revealed by metagenomics and culture.</title>
        <authorList>
            <person name="Gilroy R."/>
            <person name="Ravi A."/>
            <person name="Getino M."/>
            <person name="Pursley I."/>
            <person name="Horton D.L."/>
            <person name="Alikhan N.F."/>
            <person name="Baker D."/>
            <person name="Gharbi K."/>
            <person name="Hall N."/>
            <person name="Watson M."/>
            <person name="Adriaenssens E.M."/>
            <person name="Foster-Nyarko E."/>
            <person name="Jarju S."/>
            <person name="Secka A."/>
            <person name="Antonio M."/>
            <person name="Oren A."/>
            <person name="Chaudhuri R.R."/>
            <person name="La Ragione R."/>
            <person name="Hildebrand F."/>
            <person name="Pallen M.J."/>
        </authorList>
    </citation>
    <scope>NUCLEOTIDE SEQUENCE</scope>
    <source>
        <strain evidence="2">CHK186-9395</strain>
    </source>
</reference>
<evidence type="ECO:0000256" key="1">
    <source>
        <dbReference type="ARBA" id="ARBA00005721"/>
    </source>
</evidence>
<dbReference type="Pfam" id="PF03780">
    <property type="entry name" value="Asp23"/>
    <property type="match status" value="1"/>
</dbReference>
<dbReference type="InterPro" id="IPR005531">
    <property type="entry name" value="Asp23"/>
</dbReference>
<dbReference type="EMBL" id="DVOJ01000014">
    <property type="protein sequence ID" value="HIV01689.1"/>
    <property type="molecule type" value="Genomic_DNA"/>
</dbReference>
<proteinExistence type="inferred from homology"/>
<evidence type="ECO:0000313" key="2">
    <source>
        <dbReference type="EMBL" id="HIV01689.1"/>
    </source>
</evidence>
<dbReference type="PANTHER" id="PTHR34297">
    <property type="entry name" value="HYPOTHETICAL CYTOSOLIC PROTEIN-RELATED"/>
    <property type="match status" value="1"/>
</dbReference>
<comment type="similarity">
    <text evidence="1">Belongs to the asp23 family.</text>
</comment>
<organism evidence="2 3">
    <name type="scientific">Candidatus Caccopulliclostridium gallistercoris</name>
    <dbReference type="NCBI Taxonomy" id="2840719"/>
    <lineage>
        <taxon>Bacteria</taxon>
        <taxon>Bacillati</taxon>
        <taxon>Bacillota</taxon>
        <taxon>Clostridia</taxon>
        <taxon>Candidatus Caccopulliclostridium</taxon>
    </lineage>
</organism>
<reference evidence="2" key="1">
    <citation type="submission" date="2020-10" db="EMBL/GenBank/DDBJ databases">
        <authorList>
            <person name="Gilroy R."/>
        </authorList>
    </citation>
    <scope>NUCLEOTIDE SEQUENCE</scope>
    <source>
        <strain evidence="2">CHK186-9395</strain>
    </source>
</reference>
<dbReference type="Proteomes" id="UP000886861">
    <property type="component" value="Unassembled WGS sequence"/>
</dbReference>
<name>A0A9D1SYX2_9FIRM</name>